<sequence length="213" mass="24599">MNREKYIKKVIRLLNCSQQQKKKIKLDLENDIEMALKNGESFEDVIQRMGTPKELAHEFNENMGVKTRRSYKKIIGIIMGVVAVLILGVYLLVRSLIPEYQTLGTSGLFDQKTVEQHMEETILDVSHLDIQAILENCDEKMKESMSESLLKESILSLGDLGDYQRITSQRYTEIKQNNDICVVGEVVALYEQRSVTYTITFNENYELMGLYMK</sequence>
<evidence type="ECO:0000256" key="1">
    <source>
        <dbReference type="SAM" id="Phobius"/>
    </source>
</evidence>
<dbReference type="Proteomes" id="UP001529275">
    <property type="component" value="Unassembled WGS sequence"/>
</dbReference>
<keyword evidence="1" id="KW-0812">Transmembrane</keyword>
<feature type="domain" description="DUF3887" evidence="2">
    <location>
        <begin position="125"/>
        <end position="210"/>
    </location>
</feature>
<keyword evidence="1" id="KW-0472">Membrane</keyword>
<feature type="transmembrane region" description="Helical" evidence="1">
    <location>
        <begin position="74"/>
        <end position="93"/>
    </location>
</feature>
<keyword evidence="1" id="KW-1133">Transmembrane helix</keyword>
<evidence type="ECO:0000313" key="4">
    <source>
        <dbReference type="Proteomes" id="UP001529275"/>
    </source>
</evidence>
<dbReference type="Pfam" id="PF13026">
    <property type="entry name" value="DUF3887"/>
    <property type="match status" value="1"/>
</dbReference>
<dbReference type="EMBL" id="JAUDCK010000017">
    <property type="protein sequence ID" value="MDM8195882.1"/>
    <property type="molecule type" value="Genomic_DNA"/>
</dbReference>
<evidence type="ECO:0000259" key="2">
    <source>
        <dbReference type="Pfam" id="PF13026"/>
    </source>
</evidence>
<protein>
    <submittedName>
        <fullName evidence="3">DUF3887 domain-containing protein</fullName>
    </submittedName>
</protein>
<dbReference type="RefSeq" id="WP_289527668.1">
    <property type="nucleotide sequence ID" value="NZ_JAUDCK010000017.1"/>
</dbReference>
<evidence type="ECO:0000313" key="3">
    <source>
        <dbReference type="EMBL" id="MDM8195882.1"/>
    </source>
</evidence>
<keyword evidence="4" id="KW-1185">Reference proteome</keyword>
<dbReference type="Gene3D" id="3.10.450.590">
    <property type="match status" value="1"/>
</dbReference>
<reference evidence="4" key="1">
    <citation type="submission" date="2023-06" db="EMBL/GenBank/DDBJ databases">
        <title>Identification and characterization of horizontal gene transfer across gut microbiota members of farm animals based on homology search.</title>
        <authorList>
            <person name="Zeman M."/>
            <person name="Kubasova T."/>
            <person name="Jahodarova E."/>
            <person name="Nykrynova M."/>
            <person name="Rychlik I."/>
        </authorList>
    </citation>
    <scope>NUCLEOTIDE SEQUENCE [LARGE SCALE GENOMIC DNA]</scope>
    <source>
        <strain evidence="4">ET341</strain>
    </source>
</reference>
<dbReference type="InterPro" id="IPR024981">
    <property type="entry name" value="DUF3887"/>
</dbReference>
<organism evidence="3 4">
    <name type="scientific">Massilimicrobiota timonensis</name>
    <dbReference type="NCBI Taxonomy" id="1776392"/>
    <lineage>
        <taxon>Bacteria</taxon>
        <taxon>Bacillati</taxon>
        <taxon>Bacillota</taxon>
        <taxon>Erysipelotrichia</taxon>
        <taxon>Erysipelotrichales</taxon>
        <taxon>Erysipelotrichaceae</taxon>
        <taxon>Massilimicrobiota</taxon>
    </lineage>
</organism>
<dbReference type="Pfam" id="PF22564">
    <property type="entry name" value="HAAS"/>
    <property type="match status" value="1"/>
</dbReference>
<proteinExistence type="predicted"/>
<gene>
    <name evidence="3" type="ORF">QUV98_06065</name>
</gene>
<comment type="caution">
    <text evidence="3">The sequence shown here is derived from an EMBL/GenBank/DDBJ whole genome shotgun (WGS) entry which is preliminary data.</text>
</comment>
<name>A0ABT7UK69_9FIRM</name>
<accession>A0ABT7UK69</accession>